<sequence>MGRGVRERWCERGVIDRAREGAREGAREEVKRRGEKVGPEREQGRGALEEIKRACEQEREGVSETPESERGGENVVESRAGIGAGEF</sequence>
<dbReference type="Proteomes" id="UP000287033">
    <property type="component" value="Unassembled WGS sequence"/>
</dbReference>
<keyword evidence="3" id="KW-1185">Reference proteome</keyword>
<protein>
    <submittedName>
        <fullName evidence="2">Uncharacterized protein</fullName>
    </submittedName>
</protein>
<proteinExistence type="predicted"/>
<name>A0A401T998_CHIPU</name>
<feature type="compositionally biased region" description="Basic and acidic residues" evidence="1">
    <location>
        <begin position="20"/>
        <end position="72"/>
    </location>
</feature>
<comment type="caution">
    <text evidence="2">The sequence shown here is derived from an EMBL/GenBank/DDBJ whole genome shotgun (WGS) entry which is preliminary data.</text>
</comment>
<reference evidence="2 3" key="1">
    <citation type="journal article" date="2018" name="Nat. Ecol. Evol.">
        <title>Shark genomes provide insights into elasmobranch evolution and the origin of vertebrates.</title>
        <authorList>
            <person name="Hara Y"/>
            <person name="Yamaguchi K"/>
            <person name="Onimaru K"/>
            <person name="Kadota M"/>
            <person name="Koyanagi M"/>
            <person name="Keeley SD"/>
            <person name="Tatsumi K"/>
            <person name="Tanaka K"/>
            <person name="Motone F"/>
            <person name="Kageyama Y"/>
            <person name="Nozu R"/>
            <person name="Adachi N"/>
            <person name="Nishimura O"/>
            <person name="Nakagawa R"/>
            <person name="Tanegashima C"/>
            <person name="Kiyatake I"/>
            <person name="Matsumoto R"/>
            <person name="Murakumo K"/>
            <person name="Nishida K"/>
            <person name="Terakita A"/>
            <person name="Kuratani S"/>
            <person name="Sato K"/>
            <person name="Hyodo S Kuraku.S."/>
        </authorList>
    </citation>
    <scope>NUCLEOTIDE SEQUENCE [LARGE SCALE GENOMIC DNA]</scope>
</reference>
<evidence type="ECO:0000313" key="2">
    <source>
        <dbReference type="EMBL" id="GCC39187.1"/>
    </source>
</evidence>
<feature type="region of interest" description="Disordered" evidence="1">
    <location>
        <begin position="20"/>
        <end position="87"/>
    </location>
</feature>
<dbReference type="AlphaFoldDB" id="A0A401T998"/>
<evidence type="ECO:0000313" key="3">
    <source>
        <dbReference type="Proteomes" id="UP000287033"/>
    </source>
</evidence>
<organism evidence="2 3">
    <name type="scientific">Chiloscyllium punctatum</name>
    <name type="common">Brownbanded bambooshark</name>
    <name type="synonym">Hemiscyllium punctatum</name>
    <dbReference type="NCBI Taxonomy" id="137246"/>
    <lineage>
        <taxon>Eukaryota</taxon>
        <taxon>Metazoa</taxon>
        <taxon>Chordata</taxon>
        <taxon>Craniata</taxon>
        <taxon>Vertebrata</taxon>
        <taxon>Chondrichthyes</taxon>
        <taxon>Elasmobranchii</taxon>
        <taxon>Galeomorphii</taxon>
        <taxon>Galeoidea</taxon>
        <taxon>Orectolobiformes</taxon>
        <taxon>Hemiscylliidae</taxon>
        <taxon>Chiloscyllium</taxon>
    </lineage>
</organism>
<accession>A0A401T998</accession>
<evidence type="ECO:0000256" key="1">
    <source>
        <dbReference type="SAM" id="MobiDB-lite"/>
    </source>
</evidence>
<dbReference type="EMBL" id="BEZZ01014444">
    <property type="protein sequence ID" value="GCC39187.1"/>
    <property type="molecule type" value="Genomic_DNA"/>
</dbReference>
<gene>
    <name evidence="2" type="ORF">chiPu_0023025</name>
</gene>